<evidence type="ECO:0000313" key="2">
    <source>
        <dbReference type="Proteomes" id="UP000708208"/>
    </source>
</evidence>
<keyword evidence="2" id="KW-1185">Reference proteome</keyword>
<reference evidence="1" key="1">
    <citation type="submission" date="2021-06" db="EMBL/GenBank/DDBJ databases">
        <authorList>
            <person name="Hodson N. C."/>
            <person name="Mongue J. A."/>
            <person name="Jaron S. K."/>
        </authorList>
    </citation>
    <scope>NUCLEOTIDE SEQUENCE</scope>
</reference>
<comment type="caution">
    <text evidence="1">The sequence shown here is derived from an EMBL/GenBank/DDBJ whole genome shotgun (WGS) entry which is preliminary data.</text>
</comment>
<gene>
    <name evidence="1" type="ORF">AFUS01_LOCUS1274</name>
</gene>
<dbReference type="Proteomes" id="UP000708208">
    <property type="component" value="Unassembled WGS sequence"/>
</dbReference>
<evidence type="ECO:0000313" key="1">
    <source>
        <dbReference type="EMBL" id="CAG7659613.1"/>
    </source>
</evidence>
<sequence>CSLYKLRAFP</sequence>
<organism evidence="1 2">
    <name type="scientific">Allacma fusca</name>
    <dbReference type="NCBI Taxonomy" id="39272"/>
    <lineage>
        <taxon>Eukaryota</taxon>
        <taxon>Metazoa</taxon>
        <taxon>Ecdysozoa</taxon>
        <taxon>Arthropoda</taxon>
        <taxon>Hexapoda</taxon>
        <taxon>Collembola</taxon>
        <taxon>Symphypleona</taxon>
        <taxon>Sminthuridae</taxon>
        <taxon>Allacma</taxon>
    </lineage>
</organism>
<name>A0A8J2J084_9HEXA</name>
<proteinExistence type="predicted"/>
<accession>A0A8J2J084</accession>
<protein>
    <submittedName>
        <fullName evidence="1">Uncharacterized protein</fullName>
    </submittedName>
</protein>
<dbReference type="EMBL" id="CAJVCH010007085">
    <property type="protein sequence ID" value="CAG7659613.1"/>
    <property type="molecule type" value="Genomic_DNA"/>
</dbReference>
<feature type="non-terminal residue" evidence="1">
    <location>
        <position position="1"/>
    </location>
</feature>